<feature type="domain" description="SIS" evidence="5">
    <location>
        <begin position="377"/>
        <end position="518"/>
    </location>
</feature>
<feature type="domain" description="HTH rpiR-type" evidence="4">
    <location>
        <begin position="1"/>
        <end position="73"/>
    </location>
</feature>
<protein>
    <submittedName>
        <fullName evidence="6">MurR/RpiR family transcriptional regulator</fullName>
    </submittedName>
</protein>
<feature type="domain" description="HTH rpiR-type" evidence="4">
    <location>
        <begin position="270"/>
        <end position="346"/>
    </location>
</feature>
<dbReference type="CDD" id="cd05013">
    <property type="entry name" value="SIS_RpiR"/>
    <property type="match status" value="2"/>
</dbReference>
<dbReference type="Pfam" id="PF01380">
    <property type="entry name" value="SIS"/>
    <property type="match status" value="2"/>
</dbReference>
<evidence type="ECO:0000256" key="3">
    <source>
        <dbReference type="ARBA" id="ARBA00023163"/>
    </source>
</evidence>
<dbReference type="Gene3D" id="1.10.10.10">
    <property type="entry name" value="Winged helix-like DNA-binding domain superfamily/Winged helix DNA-binding domain"/>
    <property type="match status" value="2"/>
</dbReference>
<dbReference type="InterPro" id="IPR009057">
    <property type="entry name" value="Homeodomain-like_sf"/>
</dbReference>
<keyword evidence="3" id="KW-0804">Transcription</keyword>
<gene>
    <name evidence="6" type="ORF">ACFQ3W_02445</name>
</gene>
<dbReference type="EMBL" id="JBHTLM010000001">
    <property type="protein sequence ID" value="MFD1175171.1"/>
    <property type="molecule type" value="Genomic_DNA"/>
</dbReference>
<accession>A0ABW3RSH1</accession>
<dbReference type="InterPro" id="IPR046348">
    <property type="entry name" value="SIS_dom_sf"/>
</dbReference>
<reference evidence="7" key="1">
    <citation type="journal article" date="2019" name="Int. J. Syst. Evol. Microbiol.">
        <title>The Global Catalogue of Microorganisms (GCM) 10K type strain sequencing project: providing services to taxonomists for standard genome sequencing and annotation.</title>
        <authorList>
            <consortium name="The Broad Institute Genomics Platform"/>
            <consortium name="The Broad Institute Genome Sequencing Center for Infectious Disease"/>
            <person name="Wu L."/>
            <person name="Ma J."/>
        </authorList>
    </citation>
    <scope>NUCLEOTIDE SEQUENCE [LARGE SCALE GENOMIC DNA]</scope>
    <source>
        <strain evidence="7">CCUG 59189</strain>
    </source>
</reference>
<dbReference type="InterPro" id="IPR000281">
    <property type="entry name" value="HTH_RpiR"/>
</dbReference>
<evidence type="ECO:0000259" key="5">
    <source>
        <dbReference type="PROSITE" id="PS51464"/>
    </source>
</evidence>
<dbReference type="Pfam" id="PF01418">
    <property type="entry name" value="HTH_6"/>
    <property type="match status" value="2"/>
</dbReference>
<evidence type="ECO:0000256" key="1">
    <source>
        <dbReference type="ARBA" id="ARBA00023015"/>
    </source>
</evidence>
<dbReference type="PANTHER" id="PTHR30514:SF1">
    <property type="entry name" value="HTH-TYPE TRANSCRIPTIONAL REGULATOR HEXR-RELATED"/>
    <property type="match status" value="1"/>
</dbReference>
<evidence type="ECO:0000256" key="2">
    <source>
        <dbReference type="ARBA" id="ARBA00023125"/>
    </source>
</evidence>
<evidence type="ECO:0000259" key="4">
    <source>
        <dbReference type="PROSITE" id="PS51071"/>
    </source>
</evidence>
<dbReference type="InterPro" id="IPR047640">
    <property type="entry name" value="RpiR-like"/>
</dbReference>
<dbReference type="SUPFAM" id="SSF53697">
    <property type="entry name" value="SIS domain"/>
    <property type="match status" value="2"/>
</dbReference>
<dbReference type="SUPFAM" id="SSF46689">
    <property type="entry name" value="Homeodomain-like"/>
    <property type="match status" value="2"/>
</dbReference>
<dbReference type="PROSITE" id="PS51071">
    <property type="entry name" value="HTH_RPIR"/>
    <property type="match status" value="2"/>
</dbReference>
<name>A0ABW3RSH1_9BACL</name>
<dbReference type="InterPro" id="IPR035472">
    <property type="entry name" value="RpiR-like_SIS"/>
</dbReference>
<organism evidence="6 7">
    <name type="scientific">Paenibacillus puldeungensis</name>
    <dbReference type="NCBI Taxonomy" id="696536"/>
    <lineage>
        <taxon>Bacteria</taxon>
        <taxon>Bacillati</taxon>
        <taxon>Bacillota</taxon>
        <taxon>Bacilli</taxon>
        <taxon>Bacillales</taxon>
        <taxon>Paenibacillaceae</taxon>
        <taxon>Paenibacillus</taxon>
    </lineage>
</organism>
<keyword evidence="7" id="KW-1185">Reference proteome</keyword>
<proteinExistence type="predicted"/>
<dbReference type="Gene3D" id="3.40.50.10490">
    <property type="entry name" value="Glucose-6-phosphate isomerase like protein, domain 1"/>
    <property type="match status" value="2"/>
</dbReference>
<evidence type="ECO:0000313" key="7">
    <source>
        <dbReference type="Proteomes" id="UP001597262"/>
    </source>
</evidence>
<keyword evidence="2" id="KW-0238">DNA-binding</keyword>
<comment type="caution">
    <text evidence="6">The sequence shown here is derived from an EMBL/GenBank/DDBJ whole genome shotgun (WGS) entry which is preliminary data.</text>
</comment>
<dbReference type="PANTHER" id="PTHR30514">
    <property type="entry name" value="GLUCOKINASE"/>
    <property type="match status" value="1"/>
</dbReference>
<dbReference type="InterPro" id="IPR036388">
    <property type="entry name" value="WH-like_DNA-bd_sf"/>
</dbReference>
<dbReference type="Proteomes" id="UP001597262">
    <property type="component" value="Unassembled WGS sequence"/>
</dbReference>
<keyword evidence="1" id="KW-0805">Transcription regulation</keyword>
<dbReference type="InterPro" id="IPR001347">
    <property type="entry name" value="SIS_dom"/>
</dbReference>
<dbReference type="PROSITE" id="PS51464">
    <property type="entry name" value="SIS"/>
    <property type="match status" value="2"/>
</dbReference>
<sequence>MFTPKQIRSFNEVELDMYRYILNHKNTIPYMTIREFAAKVHSSPTSVLRFCEKIGCSGFVEFKVYFKQMLSNEQQSKISYSDDKIGLFQDFLAKVKTPLFTEKLNKAIQMIQQRDKVFCLGAGPTGSIAYYAAAHFSASGLFAAYLDEQVALSATRLSSDLFILFCVSGESEIFIELVEKIKNSGGQTLLITNSNYSSLAKMADLTVAYNVYYARSLQKTVPTLIGHEDMDNVVDSFSTQLPAVYLIESLGSTIAASFAKHNPIQEGHDHFHSSDIIETAYDLSEHEQKMYHYTICNKPLIPYLTIREFAAEVHASPPSVLRFCHKLGFGGFKEFKHHIQQELDQAGALIGSEDRSQLFMSFLNEFNTTAYQEQIHIAAALLSGADRIYCSGDRASGSIAYYAAMYFVAAGKHASYLDQRCVNAIHQTVKEVYILFSFSGESEAMINFVRKVQESGGTSVIVTNNRSSTLSKLADFTLPYHLFHAKNMSSSVDDFSTQLPVVYLIETLAKMFFTEQEILE</sequence>
<dbReference type="RefSeq" id="WP_379316226.1">
    <property type="nucleotide sequence ID" value="NZ_JBHTLM010000001.1"/>
</dbReference>
<evidence type="ECO:0000313" key="6">
    <source>
        <dbReference type="EMBL" id="MFD1175171.1"/>
    </source>
</evidence>
<feature type="domain" description="SIS" evidence="5">
    <location>
        <begin position="107"/>
        <end position="257"/>
    </location>
</feature>